<proteinExistence type="predicted"/>
<sequence>MEIKAPPPKMDYPVASQGAVQLSEEEKEALSKAEEEKKALQEMLEQLDRRRQFLYDEKDPVGFLERYSYSNRPGSIKLSSKPTDSAAGLTSRLVAATNELQVNTLISEAHSNLINLRLIAALGEGDDAQRARAYISKLEKLIKRARSKVHELHSEYVIKHRQRKAEQNQQDRRAEQIKAELRRKRLARTTKENSYLIDVTRDYTFGSKKANADQGFPDAATKLDTASEVSIAAEAQAVAAAEAAGDSVAVGGGDVATGGNVDITVSGLATDGSVDVTV</sequence>
<evidence type="ECO:0000256" key="1">
    <source>
        <dbReference type="SAM" id="Coils"/>
    </source>
</evidence>
<feature type="compositionally biased region" description="Pro residues" evidence="2">
    <location>
        <begin position="1"/>
        <end position="10"/>
    </location>
</feature>
<organism evidence="3 4">
    <name type="scientific">Desulforamulus aeronauticus DSM 10349</name>
    <dbReference type="NCBI Taxonomy" id="1121421"/>
    <lineage>
        <taxon>Bacteria</taxon>
        <taxon>Bacillati</taxon>
        <taxon>Bacillota</taxon>
        <taxon>Clostridia</taxon>
        <taxon>Eubacteriales</taxon>
        <taxon>Peptococcaceae</taxon>
        <taxon>Desulforamulus</taxon>
    </lineage>
</organism>
<dbReference type="Proteomes" id="UP000183997">
    <property type="component" value="Unassembled WGS sequence"/>
</dbReference>
<evidence type="ECO:0000313" key="3">
    <source>
        <dbReference type="EMBL" id="SHK66004.1"/>
    </source>
</evidence>
<dbReference type="AlphaFoldDB" id="A0A1M6U9W9"/>
<keyword evidence="4" id="KW-1185">Reference proteome</keyword>
<name>A0A1M6U9W9_9FIRM</name>
<evidence type="ECO:0000313" key="4">
    <source>
        <dbReference type="Proteomes" id="UP000183997"/>
    </source>
</evidence>
<gene>
    <name evidence="3" type="ORF">SAMN02745123_02667</name>
</gene>
<dbReference type="RefSeq" id="WP_072915235.1">
    <property type="nucleotide sequence ID" value="NZ_FRAR01000019.1"/>
</dbReference>
<evidence type="ECO:0000256" key="2">
    <source>
        <dbReference type="SAM" id="MobiDB-lite"/>
    </source>
</evidence>
<accession>A0A1M6U9W9</accession>
<keyword evidence="1" id="KW-0175">Coiled coil</keyword>
<reference evidence="4" key="1">
    <citation type="submission" date="2016-11" db="EMBL/GenBank/DDBJ databases">
        <authorList>
            <person name="Varghese N."/>
            <person name="Submissions S."/>
        </authorList>
    </citation>
    <scope>NUCLEOTIDE SEQUENCE [LARGE SCALE GENOMIC DNA]</scope>
    <source>
        <strain evidence="4">DSM 10349</strain>
    </source>
</reference>
<dbReference type="EMBL" id="FRAR01000019">
    <property type="protein sequence ID" value="SHK66004.1"/>
    <property type="molecule type" value="Genomic_DNA"/>
</dbReference>
<feature type="coiled-coil region" evidence="1">
    <location>
        <begin position="128"/>
        <end position="184"/>
    </location>
</feature>
<feature type="region of interest" description="Disordered" evidence="2">
    <location>
        <begin position="1"/>
        <end position="34"/>
    </location>
</feature>
<protein>
    <submittedName>
        <fullName evidence="3">Uncharacterized protein</fullName>
    </submittedName>
</protein>